<sequence length="754" mass="81231">MLVSDTEIARRRAAAHIGRASAGELTERSWAGVFVIVVAWALLNFQFLRGHAYIPWDSLDEFFPQVKFVVSSIRAGQAPWWNPFIYGGQPVLGDPQGMIFTLHTLVGVLTGPLFDLRLFDITTVAMELLGALALARYARQYSGNPFTPILGAVVFLAGGVATSRLEHVPQIVAYGLLPIQLLALRATCHKPTALRSTALACALAAGLLNPNQVVFLSALGLAPFAVLHLYETPRRGWAILASAYAGALALLIDAPALSAIGEFVKVSNRAALGLDASAGSSLPLFDAASVYLPGLFGVHGRQSGLWAPTDISQDYLYIGIVPMVVAIVATFQRRRAPAIPLICIGSAVWWFVFSMGVNTPVYGFLFHHLPGLSAFRRPADGAYFLNLCVALWLATSPTFQRARVPRAGTCVVIAALWLLALGTPFVLLMRHASAIGHVGDLLVVCRSFGNRFAALLLVLVVLYACRRFVAPKWAGLLLIVLTVVDLVTVGRISGVYVPVLRDNAQAIAYVNRNVSGAQALPLDQTIDFLATHGATGFNPSVRMEALGGSLGASMPMAFRVLSTQGYSPITLRSYNDLIGAQNLQSAPKQFTSVSPSYDSPAYQRLSLRYVLIDRETLTRSANFGEIGATAKRVRAGLSDSGWARPLEVPGAYEIWELQNARPRATAVAPDGTESACDVISYENTKVSVRCQAAQARRVVLGDVYAPGWMSCVDGKPVDTQPFDGVFRSAVVQNGNAIVTFRYRPVPFLRSTSCD</sequence>
<dbReference type="Proteomes" id="UP000294200">
    <property type="component" value="Unassembled WGS sequence"/>
</dbReference>
<organism evidence="2 3">
    <name type="scientific">Paraburkholderia steynii</name>
    <dbReference type="NCBI Taxonomy" id="1245441"/>
    <lineage>
        <taxon>Bacteria</taxon>
        <taxon>Pseudomonadati</taxon>
        <taxon>Pseudomonadota</taxon>
        <taxon>Betaproteobacteria</taxon>
        <taxon>Burkholderiales</taxon>
        <taxon>Burkholderiaceae</taxon>
        <taxon>Paraburkholderia</taxon>
    </lineage>
</organism>
<feature type="transmembrane region" description="Helical" evidence="1">
    <location>
        <begin position="200"/>
        <end position="225"/>
    </location>
</feature>
<proteinExistence type="predicted"/>
<gene>
    <name evidence="2" type="ORF">BZM27_05375</name>
</gene>
<evidence type="ECO:0008006" key="4">
    <source>
        <dbReference type="Google" id="ProtNLM"/>
    </source>
</evidence>
<accession>A0A4R0XGP6</accession>
<feature type="transmembrane region" description="Helical" evidence="1">
    <location>
        <begin position="476"/>
        <end position="497"/>
    </location>
</feature>
<feature type="transmembrane region" description="Helical" evidence="1">
    <location>
        <begin position="411"/>
        <end position="429"/>
    </location>
</feature>
<protein>
    <recommendedName>
        <fullName evidence="4">YfhO family protein</fullName>
    </recommendedName>
</protein>
<feature type="transmembrane region" description="Helical" evidence="1">
    <location>
        <begin position="315"/>
        <end position="331"/>
    </location>
</feature>
<reference evidence="2 3" key="1">
    <citation type="submission" date="2017-02" db="EMBL/GenBank/DDBJ databases">
        <title>Paraburkholderia sophoroidis sp. nov. and Paraburkholderia steynii sp. nov. rhizobial symbionts of the fynbos legume Hypocalyptus sophoroides.</title>
        <authorList>
            <person name="Steenkamp E.T."/>
            <person name="Beukes C.W."/>
            <person name="Van Zyl E."/>
            <person name="Avontuur J."/>
            <person name="Chan W.Y."/>
            <person name="Hassen A."/>
            <person name="Palmer M."/>
            <person name="Mthombeni L."/>
            <person name="Phalane F."/>
            <person name="Sereme K."/>
            <person name="Venter S.N."/>
        </authorList>
    </citation>
    <scope>NUCLEOTIDE SEQUENCE [LARGE SCALE GENOMIC DNA]</scope>
    <source>
        <strain evidence="2 3">HC1.1ba</strain>
    </source>
</reference>
<name>A0A4R0XGP6_9BURK</name>
<feature type="transmembrane region" description="Helical" evidence="1">
    <location>
        <begin position="381"/>
        <end position="399"/>
    </location>
</feature>
<keyword evidence="3" id="KW-1185">Reference proteome</keyword>
<dbReference type="EMBL" id="MWML01000011">
    <property type="protein sequence ID" value="TCG09494.1"/>
    <property type="molecule type" value="Genomic_DNA"/>
</dbReference>
<keyword evidence="1" id="KW-0472">Membrane</keyword>
<comment type="caution">
    <text evidence="2">The sequence shown here is derived from an EMBL/GenBank/DDBJ whole genome shotgun (WGS) entry which is preliminary data.</text>
</comment>
<keyword evidence="1" id="KW-0812">Transmembrane</keyword>
<feature type="transmembrane region" description="Helical" evidence="1">
    <location>
        <begin position="146"/>
        <end position="165"/>
    </location>
</feature>
<feature type="transmembrane region" description="Helical" evidence="1">
    <location>
        <begin position="237"/>
        <end position="260"/>
    </location>
</feature>
<feature type="transmembrane region" description="Helical" evidence="1">
    <location>
        <begin position="338"/>
        <end position="361"/>
    </location>
</feature>
<dbReference type="AlphaFoldDB" id="A0A4R0XGP6"/>
<feature type="transmembrane region" description="Helical" evidence="1">
    <location>
        <begin position="441"/>
        <end position="464"/>
    </location>
</feature>
<evidence type="ECO:0000256" key="1">
    <source>
        <dbReference type="SAM" id="Phobius"/>
    </source>
</evidence>
<feature type="transmembrane region" description="Helical" evidence="1">
    <location>
        <begin position="29"/>
        <end position="48"/>
    </location>
</feature>
<keyword evidence="1" id="KW-1133">Transmembrane helix</keyword>
<evidence type="ECO:0000313" key="3">
    <source>
        <dbReference type="Proteomes" id="UP000294200"/>
    </source>
</evidence>
<evidence type="ECO:0000313" key="2">
    <source>
        <dbReference type="EMBL" id="TCG09494.1"/>
    </source>
</evidence>